<dbReference type="SUPFAM" id="SSF82714">
    <property type="entry name" value="Multidrug efflux transporter AcrB TolC docking domain, DN and DC subdomains"/>
    <property type="match status" value="2"/>
</dbReference>
<keyword evidence="1" id="KW-0812">Transmembrane</keyword>
<dbReference type="PANTHER" id="PTHR32063">
    <property type="match status" value="1"/>
</dbReference>
<accession>A0A7T7XLX3</accession>
<protein>
    <submittedName>
        <fullName evidence="2">Efflux RND transporter permease subunit</fullName>
    </submittedName>
</protein>
<dbReference type="Gene3D" id="3.30.2090.10">
    <property type="entry name" value="Multidrug efflux transporter AcrB TolC docking domain, DN and DC subdomains"/>
    <property type="match status" value="2"/>
</dbReference>
<dbReference type="Gene3D" id="3.30.70.1440">
    <property type="entry name" value="Multidrug efflux transporter AcrB pore domain"/>
    <property type="match status" value="1"/>
</dbReference>
<dbReference type="GO" id="GO:0005886">
    <property type="term" value="C:plasma membrane"/>
    <property type="evidence" value="ECO:0007669"/>
    <property type="project" value="TreeGrafter"/>
</dbReference>
<dbReference type="AlphaFoldDB" id="A0A7T7XLX3"/>
<dbReference type="PRINTS" id="PR00702">
    <property type="entry name" value="ACRIFLAVINRP"/>
</dbReference>
<feature type="transmembrane region" description="Helical" evidence="1">
    <location>
        <begin position="12"/>
        <end position="30"/>
    </location>
</feature>
<dbReference type="Gene3D" id="1.20.1640.10">
    <property type="entry name" value="Multidrug efflux transporter AcrB transmembrane domain"/>
    <property type="match status" value="2"/>
</dbReference>
<dbReference type="RefSeq" id="WP_215625984.1">
    <property type="nucleotide sequence ID" value="NZ_CP067089.2"/>
</dbReference>
<dbReference type="Pfam" id="PF00873">
    <property type="entry name" value="ACR_tran"/>
    <property type="match status" value="1"/>
</dbReference>
<feature type="transmembrane region" description="Helical" evidence="1">
    <location>
        <begin position="333"/>
        <end position="352"/>
    </location>
</feature>
<dbReference type="SUPFAM" id="SSF82693">
    <property type="entry name" value="Multidrug efflux transporter AcrB pore domain, PN1, PN2, PC1 and PC2 subdomains"/>
    <property type="match status" value="2"/>
</dbReference>
<keyword evidence="3" id="KW-1185">Reference proteome</keyword>
<feature type="transmembrane region" description="Helical" evidence="1">
    <location>
        <begin position="971"/>
        <end position="988"/>
    </location>
</feature>
<dbReference type="Proteomes" id="UP000595917">
    <property type="component" value="Chromosome"/>
</dbReference>
<name>A0A7T7XLX3_9SPIR</name>
<gene>
    <name evidence="2" type="ORF">JFL75_17375</name>
</gene>
<feature type="transmembrane region" description="Helical" evidence="1">
    <location>
        <begin position="471"/>
        <end position="494"/>
    </location>
</feature>
<reference evidence="2" key="1">
    <citation type="submission" date="2021-01" db="EMBL/GenBank/DDBJ databases">
        <title>Description of Breznakiella homolactica.</title>
        <authorList>
            <person name="Song Y."/>
            <person name="Brune A."/>
        </authorList>
    </citation>
    <scope>NUCLEOTIDE SEQUENCE</scope>
    <source>
        <strain evidence="2">RmG30</strain>
    </source>
</reference>
<feature type="transmembrane region" description="Helical" evidence="1">
    <location>
        <begin position="388"/>
        <end position="410"/>
    </location>
</feature>
<dbReference type="InterPro" id="IPR027463">
    <property type="entry name" value="AcrB_DN_DC_subdom"/>
</dbReference>
<keyword evidence="1" id="KW-1133">Transmembrane helix</keyword>
<dbReference type="Gene3D" id="3.30.70.1430">
    <property type="entry name" value="Multidrug efflux transporter AcrB pore domain"/>
    <property type="match status" value="2"/>
</dbReference>
<dbReference type="Gene3D" id="3.30.70.1320">
    <property type="entry name" value="Multidrug efflux transporter AcrB pore domain like"/>
    <property type="match status" value="1"/>
</dbReference>
<dbReference type="KEGG" id="bhc:JFL75_17375"/>
<feature type="transmembrane region" description="Helical" evidence="1">
    <location>
        <begin position="922"/>
        <end position="950"/>
    </location>
</feature>
<feature type="transmembrane region" description="Helical" evidence="1">
    <location>
        <begin position="867"/>
        <end position="884"/>
    </location>
</feature>
<feature type="transmembrane region" description="Helical" evidence="1">
    <location>
        <begin position="359"/>
        <end position="382"/>
    </location>
</feature>
<feature type="transmembrane region" description="Helical" evidence="1">
    <location>
        <begin position="1000"/>
        <end position="1025"/>
    </location>
</feature>
<organism evidence="2 3">
    <name type="scientific">Breznakiella homolactica</name>
    <dbReference type="NCBI Taxonomy" id="2798577"/>
    <lineage>
        <taxon>Bacteria</taxon>
        <taxon>Pseudomonadati</taxon>
        <taxon>Spirochaetota</taxon>
        <taxon>Spirochaetia</taxon>
        <taxon>Spirochaetales</taxon>
        <taxon>Breznakiellaceae</taxon>
        <taxon>Breznakiella</taxon>
    </lineage>
</organism>
<evidence type="ECO:0000313" key="2">
    <source>
        <dbReference type="EMBL" id="QQO08678.1"/>
    </source>
</evidence>
<feature type="transmembrane region" description="Helical" evidence="1">
    <location>
        <begin position="537"/>
        <end position="555"/>
    </location>
</feature>
<feature type="transmembrane region" description="Helical" evidence="1">
    <location>
        <begin position="896"/>
        <end position="916"/>
    </location>
</feature>
<sequence length="1050" mass="114202">MSVAKNVVNRPVLFIIIFALVAVVGVYMVSDVAVDMFPDIDVPMVLVYTTYDGAGPETVEKSVTKILESSLTNVSGLKDMTSTSYEETSLILMEFDYGTNLDNKVNDMRDKIDRIRDYLPDNCDSPIIMQMDPSSMPILRIAVKGGERTQNELRKIADDMIVDRLDQIEGVASTSIVGGQDQIVKVSLSQNRLEAYGLTITGIARILASQNVELGAGSIIDGATNYSIRTTGEYSTLYDIAETVVTRLNGVDVRLQDVGEVTWGYEDEESTVYINGELGVYVSVTKQSGTNSVSVADKVYARLDEIRAELPADVTLEITQDDTEMTRDMINELISSAVLGGVLAVFILIIFLRNIKSSFIIGISIPFSILVTLLVMTLAGITLNMMTLTGLILGVGMIVDSSIVIIENIFKFRERGAKPKIAAILGTQEVMSSIISSTLTTICVFIPILLFKNQLEMMGQMFEGMIFTVGIALFSSLLVAIFLVPVLASTYLPINTRTQKPLKSSVMRKIDAAMERPMTALTRAYRRGLEAAVNHRLATLAIIIAAFIGAVLAMSNMNIVMVPAMNEDSVSVSVEMPLGTKYEDTRAVMLQLQDFAMDEIVGAKSIIANVGSSGQAIETGVNTHKGELSITLDLNKNGADTSETAKEKLRAHFGDFPSATMSFGESMAQQMSGGSDIDIVLRVDNMVTGMEAANTIKEIIEEFVPDVSEVTIDTSDGLPQVEIVIDRTRAYSLGLDISSIANEIAAAMDGVTATTYRYEGDEYDVVLMFQDEDRKKVVDLDKIFVASSQGNLVSLSNFASLDKGTGPVSIGRENQTRVIHIEANIITNTRADQVENKIKTAIDDNYILPSGVTMVFEGQWGELSKTIGVFVTILTLAILLVFGVMAGQYESFKDPLINLCTIPLMLIGVVGIYIITGQTMSIFTMIGLVMLVGIVVNNGIILVDYTNLLVGRGIPVRQACLDAGESRLRPVLMTTLTTILGMVPMAFFPGESSQMIQPIGLTVIGGLISSTFITLFFIPVMYSMINEHRGKKKREEKTVLIPETAAQEGE</sequence>
<evidence type="ECO:0000313" key="3">
    <source>
        <dbReference type="Proteomes" id="UP000595917"/>
    </source>
</evidence>
<evidence type="ECO:0000256" key="1">
    <source>
        <dbReference type="SAM" id="Phobius"/>
    </source>
</evidence>
<dbReference type="GO" id="GO:0042910">
    <property type="term" value="F:xenobiotic transmembrane transporter activity"/>
    <property type="evidence" value="ECO:0007669"/>
    <property type="project" value="TreeGrafter"/>
</dbReference>
<proteinExistence type="predicted"/>
<keyword evidence="1" id="KW-0472">Membrane</keyword>
<dbReference type="PANTHER" id="PTHR32063:SF0">
    <property type="entry name" value="SWARMING MOTILITY PROTEIN SWRC"/>
    <property type="match status" value="1"/>
</dbReference>
<dbReference type="SUPFAM" id="SSF82866">
    <property type="entry name" value="Multidrug efflux transporter AcrB transmembrane domain"/>
    <property type="match status" value="2"/>
</dbReference>
<feature type="transmembrane region" description="Helical" evidence="1">
    <location>
        <begin position="430"/>
        <end position="451"/>
    </location>
</feature>
<dbReference type="InterPro" id="IPR001036">
    <property type="entry name" value="Acrflvin-R"/>
</dbReference>
<dbReference type="EMBL" id="CP067089">
    <property type="protein sequence ID" value="QQO08678.1"/>
    <property type="molecule type" value="Genomic_DNA"/>
</dbReference>